<dbReference type="AlphaFoldDB" id="Q3SKP3"/>
<dbReference type="Pfam" id="PF07309">
    <property type="entry name" value="FlaF"/>
    <property type="match status" value="1"/>
</dbReference>
<dbReference type="GO" id="GO:0044781">
    <property type="term" value="P:bacterial-type flagellum organization"/>
    <property type="evidence" value="ECO:0007669"/>
    <property type="project" value="InterPro"/>
</dbReference>
<dbReference type="KEGG" id="tbd:Tbd_0781"/>
<name>Q3SKP3_THIDA</name>
<dbReference type="InterPro" id="IPR010845">
    <property type="entry name" value="FlaF"/>
</dbReference>
<gene>
    <name evidence="1" type="ordered locus">Tbd_0781</name>
</gene>
<accession>Q3SKP3</accession>
<dbReference type="Proteomes" id="UP000008291">
    <property type="component" value="Chromosome"/>
</dbReference>
<keyword evidence="2" id="KW-1185">Reference proteome</keyword>
<organism evidence="1 2">
    <name type="scientific">Thiobacillus denitrificans (strain ATCC 25259 / T1)</name>
    <dbReference type="NCBI Taxonomy" id="292415"/>
    <lineage>
        <taxon>Bacteria</taxon>
        <taxon>Pseudomonadati</taxon>
        <taxon>Pseudomonadota</taxon>
        <taxon>Betaproteobacteria</taxon>
        <taxon>Nitrosomonadales</taxon>
        <taxon>Thiobacillaceae</taxon>
        <taxon>Thiobacillus</taxon>
    </lineage>
</organism>
<sequence length="128" mass="14091">MSPELQLQQARRRNEHGDDLMMAEVAQLDGIAAQLMRVQRHWHDDDRERQLAAALAASRSTWHAIQAALAEATLPLPLEVRQNLLILSVYAESKIGACEAAPDADTLGSLIALTRTLAGSLKEWREAA</sequence>
<protein>
    <recommendedName>
        <fullName evidence="3">Flagellar protein FlaF</fullName>
    </recommendedName>
</protein>
<evidence type="ECO:0000313" key="1">
    <source>
        <dbReference type="EMBL" id="AAZ96734.1"/>
    </source>
</evidence>
<dbReference type="STRING" id="292415.Tbd_0781"/>
<proteinExistence type="predicted"/>
<reference evidence="1 2" key="1">
    <citation type="journal article" date="2006" name="J. Bacteriol.">
        <title>The genome sequence of the obligately chemolithoautotrophic, facultatively anaerobic bacterium Thiobacillus denitrificans.</title>
        <authorList>
            <person name="Beller H.R."/>
            <person name="Chain P.S."/>
            <person name="Letain T.E."/>
            <person name="Chakicherla A."/>
            <person name="Larimer F.W."/>
            <person name="Richardson P.M."/>
            <person name="Coleman M.A."/>
            <person name="Wood A.P."/>
            <person name="Kelly D.P."/>
        </authorList>
    </citation>
    <scope>NUCLEOTIDE SEQUENCE [LARGE SCALE GENOMIC DNA]</scope>
    <source>
        <strain evidence="1 2">ATCC 25259</strain>
    </source>
</reference>
<evidence type="ECO:0008006" key="3">
    <source>
        <dbReference type="Google" id="ProtNLM"/>
    </source>
</evidence>
<dbReference type="OrthoDB" id="8563081at2"/>
<dbReference type="HOGENOM" id="CLU_1958569_0_0_4"/>
<evidence type="ECO:0000313" key="2">
    <source>
        <dbReference type="Proteomes" id="UP000008291"/>
    </source>
</evidence>
<dbReference type="EMBL" id="CP000116">
    <property type="protein sequence ID" value="AAZ96734.1"/>
    <property type="molecule type" value="Genomic_DNA"/>
</dbReference>
<dbReference type="RefSeq" id="WP_011311293.1">
    <property type="nucleotide sequence ID" value="NC_007404.1"/>
</dbReference>